<reference evidence="6 7" key="2">
    <citation type="submission" date="2007-04" db="EMBL/GenBank/DDBJ databases">
        <title>Draft genome sequence of Ruminococcus obeum (ATCC 29174).</title>
        <authorList>
            <person name="Sudarsanam P."/>
            <person name="Ley R."/>
            <person name="Guruge J."/>
            <person name="Turnbaugh P.J."/>
            <person name="Mahowald M."/>
            <person name="Liep D."/>
            <person name="Gordon J."/>
        </authorList>
    </citation>
    <scope>NUCLEOTIDE SEQUENCE [LARGE SCALE GENOMIC DNA]</scope>
    <source>
        <strain evidence="6 7">ATCC 29174</strain>
    </source>
</reference>
<evidence type="ECO:0000256" key="2">
    <source>
        <dbReference type="ARBA" id="ARBA00022448"/>
    </source>
</evidence>
<dbReference type="InterPro" id="IPR027417">
    <property type="entry name" value="P-loop_NTPase"/>
</dbReference>
<dbReference type="Gene3D" id="3.40.50.300">
    <property type="entry name" value="P-loop containing nucleotide triphosphate hydrolases"/>
    <property type="match status" value="1"/>
</dbReference>
<sequence>MLPGTPYLCFTWRHLLFCKYLQNTIFCLKKKEERLVIEVNNLVKRYGDHTAVDHLSFKIEKGKIYGFLGPNGAGKSTTMNMITGYIASTEGTVTIDGHDILDEPEQAKKCIGYLPEMPPLYFDMTVGEYMNFVADLKKIPKDQKKSMVEEVMEMVKITDMKNRLIKNLSKGYRQRVGLAQAILGYPEVIILDEPTVGLDPKQIIEIRDLIKSLKKKHTVILSSHILSEVSAVCDYVLIISHGKLVASDTPENLGKLAEGSNTLNLLVKGDKDHIRIALGQIDGVKDITVASAKEEHAWNVTLSTKEDMDIREEVFFRMADAHCPILEMKSKKVSLEEIFLELTEDDKKKKNEKETDKKEGENK</sequence>
<protein>
    <submittedName>
        <fullName evidence="6">ABC transporter, ATP-binding protein</fullName>
    </submittedName>
</protein>
<evidence type="ECO:0000256" key="4">
    <source>
        <dbReference type="ARBA" id="ARBA00022840"/>
    </source>
</evidence>
<comment type="similarity">
    <text evidence="1">Belongs to the ABC transporter superfamily.</text>
</comment>
<dbReference type="PROSITE" id="PS50893">
    <property type="entry name" value="ABC_TRANSPORTER_2"/>
    <property type="match status" value="1"/>
</dbReference>
<dbReference type="InterPro" id="IPR003593">
    <property type="entry name" value="AAA+_ATPase"/>
</dbReference>
<dbReference type="CDD" id="cd03230">
    <property type="entry name" value="ABC_DR_subfamily_A"/>
    <property type="match status" value="1"/>
</dbReference>
<keyword evidence="3" id="KW-0547">Nucleotide-binding</keyword>
<organism evidence="6 7">
    <name type="scientific">Blautia obeum ATCC 29174</name>
    <dbReference type="NCBI Taxonomy" id="411459"/>
    <lineage>
        <taxon>Bacteria</taxon>
        <taxon>Bacillati</taxon>
        <taxon>Bacillota</taxon>
        <taxon>Clostridia</taxon>
        <taxon>Lachnospirales</taxon>
        <taxon>Lachnospiraceae</taxon>
        <taxon>Blautia</taxon>
    </lineage>
</organism>
<dbReference type="EMBL" id="AAVO02000010">
    <property type="protein sequence ID" value="EDM86959.1"/>
    <property type="molecule type" value="Genomic_DNA"/>
</dbReference>
<dbReference type="Pfam" id="PF00005">
    <property type="entry name" value="ABC_tran"/>
    <property type="match status" value="1"/>
</dbReference>
<dbReference type="GO" id="GO:0016887">
    <property type="term" value="F:ATP hydrolysis activity"/>
    <property type="evidence" value="ECO:0007669"/>
    <property type="project" value="InterPro"/>
</dbReference>
<dbReference type="HOGENOM" id="CLU_000604_1_2_9"/>
<accession>A5ZTN8</accession>
<evidence type="ECO:0000256" key="1">
    <source>
        <dbReference type="ARBA" id="ARBA00005417"/>
    </source>
</evidence>
<dbReference type="SMART" id="SM00382">
    <property type="entry name" value="AAA"/>
    <property type="match status" value="1"/>
</dbReference>
<dbReference type="GO" id="GO:0005524">
    <property type="term" value="F:ATP binding"/>
    <property type="evidence" value="ECO:0007669"/>
    <property type="project" value="UniProtKB-KW"/>
</dbReference>
<reference evidence="6 7" key="1">
    <citation type="submission" date="2007-03" db="EMBL/GenBank/DDBJ databases">
        <authorList>
            <person name="Fulton L."/>
            <person name="Clifton S."/>
            <person name="Fulton B."/>
            <person name="Xu J."/>
            <person name="Minx P."/>
            <person name="Pepin K.H."/>
            <person name="Johnson M."/>
            <person name="Thiruvilangam P."/>
            <person name="Bhonagiri V."/>
            <person name="Nash W.E."/>
            <person name="Mardis E.R."/>
            <person name="Wilson R.K."/>
        </authorList>
    </citation>
    <scope>NUCLEOTIDE SEQUENCE [LARGE SCALE GENOMIC DNA]</scope>
    <source>
        <strain evidence="6 7">ATCC 29174</strain>
    </source>
</reference>
<dbReference type="PANTHER" id="PTHR43335">
    <property type="entry name" value="ABC TRANSPORTER, ATP-BINDING PROTEIN"/>
    <property type="match status" value="1"/>
</dbReference>
<evidence type="ECO:0000313" key="6">
    <source>
        <dbReference type="EMBL" id="EDM86959.1"/>
    </source>
</evidence>
<dbReference type="SUPFAM" id="SSF52540">
    <property type="entry name" value="P-loop containing nucleoside triphosphate hydrolases"/>
    <property type="match status" value="1"/>
</dbReference>
<name>A5ZTN8_9FIRM</name>
<evidence type="ECO:0000313" key="7">
    <source>
        <dbReference type="Proteomes" id="UP000006002"/>
    </source>
</evidence>
<evidence type="ECO:0000259" key="5">
    <source>
        <dbReference type="PROSITE" id="PS50893"/>
    </source>
</evidence>
<dbReference type="Proteomes" id="UP000006002">
    <property type="component" value="Unassembled WGS sequence"/>
</dbReference>
<dbReference type="InterPro" id="IPR003439">
    <property type="entry name" value="ABC_transporter-like_ATP-bd"/>
</dbReference>
<dbReference type="AlphaFoldDB" id="A5ZTN8"/>
<evidence type="ECO:0000256" key="3">
    <source>
        <dbReference type="ARBA" id="ARBA00022741"/>
    </source>
</evidence>
<dbReference type="PANTHER" id="PTHR43335:SF4">
    <property type="entry name" value="ABC TRANSPORTER, ATP-BINDING PROTEIN"/>
    <property type="match status" value="1"/>
</dbReference>
<proteinExistence type="inferred from homology"/>
<keyword evidence="2" id="KW-0813">Transport</keyword>
<feature type="domain" description="ABC transporter" evidence="5">
    <location>
        <begin position="37"/>
        <end position="266"/>
    </location>
</feature>
<comment type="caution">
    <text evidence="6">The sequence shown here is derived from an EMBL/GenBank/DDBJ whole genome shotgun (WGS) entry which is preliminary data.</text>
</comment>
<keyword evidence="4 6" id="KW-0067">ATP-binding</keyword>
<gene>
    <name evidence="6" type="ORF">RUMOBE_02367</name>
</gene>
<dbReference type="eggNOG" id="COG1131">
    <property type="taxonomic scope" value="Bacteria"/>
</dbReference>